<dbReference type="EMBL" id="JOTN01000002">
    <property type="protein sequence ID" value="KEK21154.1"/>
    <property type="molecule type" value="Genomic_DNA"/>
</dbReference>
<dbReference type="Pfam" id="PF02463">
    <property type="entry name" value="SMC_N"/>
    <property type="match status" value="1"/>
</dbReference>
<dbReference type="eggNOG" id="COG0497">
    <property type="taxonomic scope" value="Bacteria"/>
</dbReference>
<sequence>MLSELSIRNFAIIESLNITFQKGLTVLSGETGAGKSIIIDAISLLVGGRGSAEFVRYGTDKAEIEGLFYVEDEHHPCIAKAEELDIEIEDGMIILKRDISASGKSVCRVNGKLVTLSTLKEIGKTIVDIHGQHETQDLMNEERHLFMLDHFEGNRITTQLEVYQHVYSEYEQLKKQLRALTENEQQMAHRLDLIQFQLEEIRKADLKIDEEQELTEERLKISNFEKIYKALGDAYRSLRDDRGGLDQVRNAMSQMESISDLDTSYQENYDTIANSYYLLEEVSYQLREKLDMMEYDPNRLDEIETRLNEIRMLKRKYGNTVEEILEYADKIEEEVFTIENKDVHVETTKKKLKELEQIIVKEATVLSGLRRDLAERLTNAIHQELKELYMEKTKFEVMMMRKEGTAEDPIVDGHAVKLGQDGYDIVEFYISTNPGEPLKPLSKVASGGELSRIILALKSIFSKHQGVASVIFDEVDTGVSGRVAQAIAEKIYRVSVNSQVLCITHLPQVASMADSHLFIRKQIVNDRTVTSVTVLNEEEKTTEIARMISGVEITDLTTEHARELITQAHRFKQSAEAIQ</sequence>
<dbReference type="OrthoDB" id="9806954at2"/>
<organism evidence="12 13">
    <name type="scientific">Bacillus manliponensis</name>
    <dbReference type="NCBI Taxonomy" id="574376"/>
    <lineage>
        <taxon>Bacteria</taxon>
        <taxon>Bacillati</taxon>
        <taxon>Bacillota</taxon>
        <taxon>Bacilli</taxon>
        <taxon>Bacillales</taxon>
        <taxon>Bacillaceae</taxon>
        <taxon>Bacillus</taxon>
        <taxon>Bacillus cereus group</taxon>
    </lineage>
</organism>
<dbReference type="Gene3D" id="3.40.50.300">
    <property type="entry name" value="P-loop containing nucleotide triphosphate hydrolases"/>
    <property type="match status" value="2"/>
</dbReference>
<comment type="function">
    <text evidence="1 9">May be involved in recombinational repair of damaged DNA.</text>
</comment>
<dbReference type="PANTHER" id="PTHR11059">
    <property type="entry name" value="DNA REPAIR PROTEIN RECN"/>
    <property type="match status" value="1"/>
</dbReference>
<comment type="similarity">
    <text evidence="2 9">Belongs to the RecN family.</text>
</comment>
<dbReference type="AlphaFoldDB" id="A0A073K1F6"/>
<feature type="domain" description="RecF/RecN/SMC N-terminal" evidence="11">
    <location>
        <begin position="1"/>
        <end position="520"/>
    </location>
</feature>
<evidence type="ECO:0000256" key="5">
    <source>
        <dbReference type="ARBA" id="ARBA00022763"/>
    </source>
</evidence>
<keyword evidence="6" id="KW-0067">ATP-binding</keyword>
<dbReference type="CDD" id="cd03241">
    <property type="entry name" value="ABC_RecN"/>
    <property type="match status" value="2"/>
</dbReference>
<protein>
    <recommendedName>
        <fullName evidence="3 9">DNA repair protein RecN</fullName>
    </recommendedName>
    <alternativeName>
        <fullName evidence="8 9">Recombination protein N</fullName>
    </alternativeName>
</protein>
<evidence type="ECO:0000256" key="3">
    <source>
        <dbReference type="ARBA" id="ARBA00021315"/>
    </source>
</evidence>
<evidence type="ECO:0000256" key="9">
    <source>
        <dbReference type="PIRNR" id="PIRNR003128"/>
    </source>
</evidence>
<proteinExistence type="inferred from homology"/>
<keyword evidence="13" id="KW-1185">Reference proteome</keyword>
<dbReference type="STRING" id="574376.BAMA_10230"/>
<dbReference type="GO" id="GO:0043590">
    <property type="term" value="C:bacterial nucleoid"/>
    <property type="evidence" value="ECO:0007669"/>
    <property type="project" value="TreeGrafter"/>
</dbReference>
<dbReference type="PANTHER" id="PTHR11059:SF0">
    <property type="entry name" value="DNA REPAIR PROTEIN RECN"/>
    <property type="match status" value="1"/>
</dbReference>
<dbReference type="SUPFAM" id="SSF52540">
    <property type="entry name" value="P-loop containing nucleoside triphosphate hydrolases"/>
    <property type="match status" value="2"/>
</dbReference>
<feature type="coiled-coil region" evidence="10">
    <location>
        <begin position="163"/>
        <end position="214"/>
    </location>
</feature>
<dbReference type="InterPro" id="IPR004604">
    <property type="entry name" value="DNA_recomb/repair_RecN"/>
</dbReference>
<keyword evidence="4" id="KW-0547">Nucleotide-binding</keyword>
<evidence type="ECO:0000256" key="7">
    <source>
        <dbReference type="ARBA" id="ARBA00023204"/>
    </source>
</evidence>
<dbReference type="Proteomes" id="UP000027822">
    <property type="component" value="Unassembled WGS sequence"/>
</dbReference>
<keyword evidence="5 9" id="KW-0227">DNA damage</keyword>
<evidence type="ECO:0000259" key="11">
    <source>
        <dbReference type="Pfam" id="PF02463"/>
    </source>
</evidence>
<evidence type="ECO:0000256" key="1">
    <source>
        <dbReference type="ARBA" id="ARBA00003618"/>
    </source>
</evidence>
<dbReference type="FunFam" id="3.40.50.300:FF:000356">
    <property type="entry name" value="DNA repair protein RecN"/>
    <property type="match status" value="1"/>
</dbReference>
<dbReference type="InterPro" id="IPR027417">
    <property type="entry name" value="P-loop_NTPase"/>
</dbReference>
<dbReference type="GO" id="GO:0006310">
    <property type="term" value="P:DNA recombination"/>
    <property type="evidence" value="ECO:0007669"/>
    <property type="project" value="InterPro"/>
</dbReference>
<reference evidence="12 13" key="1">
    <citation type="submission" date="2014-06" db="EMBL/GenBank/DDBJ databases">
        <title>Draft genome sequence of Bacillus manliponensis JCM 15802 (MCCC 1A00708).</title>
        <authorList>
            <person name="Lai Q."/>
            <person name="Liu Y."/>
            <person name="Shao Z."/>
        </authorList>
    </citation>
    <scope>NUCLEOTIDE SEQUENCE [LARGE SCALE GENOMIC DNA]</scope>
    <source>
        <strain evidence="12 13">JCM 15802</strain>
    </source>
</reference>
<dbReference type="GO" id="GO:0009432">
    <property type="term" value="P:SOS response"/>
    <property type="evidence" value="ECO:0007669"/>
    <property type="project" value="TreeGrafter"/>
</dbReference>
<evidence type="ECO:0000313" key="12">
    <source>
        <dbReference type="EMBL" id="KEK21154.1"/>
    </source>
</evidence>
<dbReference type="GO" id="GO:0005524">
    <property type="term" value="F:ATP binding"/>
    <property type="evidence" value="ECO:0007669"/>
    <property type="project" value="UniProtKB-KW"/>
</dbReference>
<evidence type="ECO:0000256" key="2">
    <source>
        <dbReference type="ARBA" id="ARBA00009441"/>
    </source>
</evidence>
<dbReference type="InterPro" id="IPR003395">
    <property type="entry name" value="RecF/RecN/SMC_N"/>
</dbReference>
<dbReference type="FunFam" id="3.40.50.300:FF:000319">
    <property type="entry name" value="DNA repair protein RecN"/>
    <property type="match status" value="1"/>
</dbReference>
<dbReference type="PIRSF" id="PIRSF003128">
    <property type="entry name" value="RecN"/>
    <property type="match status" value="1"/>
</dbReference>
<accession>A0A073K1F6</accession>
<evidence type="ECO:0000313" key="13">
    <source>
        <dbReference type="Proteomes" id="UP000027822"/>
    </source>
</evidence>
<dbReference type="GO" id="GO:0006281">
    <property type="term" value="P:DNA repair"/>
    <property type="evidence" value="ECO:0007669"/>
    <property type="project" value="UniProtKB-KW"/>
</dbReference>
<evidence type="ECO:0000256" key="10">
    <source>
        <dbReference type="SAM" id="Coils"/>
    </source>
</evidence>
<keyword evidence="10" id="KW-0175">Coiled coil</keyword>
<evidence type="ECO:0000256" key="8">
    <source>
        <dbReference type="ARBA" id="ARBA00033408"/>
    </source>
</evidence>
<evidence type="ECO:0000256" key="4">
    <source>
        <dbReference type="ARBA" id="ARBA00022741"/>
    </source>
</evidence>
<gene>
    <name evidence="12" type="ORF">BAMA_10230</name>
</gene>
<dbReference type="NCBIfam" id="TIGR00634">
    <property type="entry name" value="recN"/>
    <property type="match status" value="1"/>
</dbReference>
<keyword evidence="7 9" id="KW-0234">DNA repair</keyword>
<comment type="caution">
    <text evidence="12">The sequence shown here is derived from an EMBL/GenBank/DDBJ whole genome shotgun (WGS) entry which is preliminary data.</text>
</comment>
<dbReference type="RefSeq" id="WP_034636178.1">
    <property type="nucleotide sequence ID" value="NZ_CBCSJC010000001.1"/>
</dbReference>
<evidence type="ECO:0000256" key="6">
    <source>
        <dbReference type="ARBA" id="ARBA00022840"/>
    </source>
</evidence>
<name>A0A073K1F6_9BACI</name>